<dbReference type="Proteomes" id="UP000806542">
    <property type="component" value="Unassembled WGS sequence"/>
</dbReference>
<dbReference type="InterPro" id="IPR008928">
    <property type="entry name" value="6-hairpin_glycosidase_sf"/>
</dbReference>
<dbReference type="InterPro" id="IPR012341">
    <property type="entry name" value="6hp_glycosidase-like_sf"/>
</dbReference>
<evidence type="ECO:0000256" key="1">
    <source>
        <dbReference type="ARBA" id="ARBA00022801"/>
    </source>
</evidence>
<dbReference type="PANTHER" id="PTHR33886">
    <property type="entry name" value="UNSATURATED RHAMNOGALACTURONAN HYDROLASE (EUROFUNG)"/>
    <property type="match status" value="1"/>
</dbReference>
<keyword evidence="3" id="KW-1185">Reference proteome</keyword>
<keyword evidence="1 2" id="KW-0378">Hydrolase</keyword>
<protein>
    <submittedName>
        <fullName evidence="2">Glycoside hydrolase family 88 protein</fullName>
    </submittedName>
</protein>
<dbReference type="GO" id="GO:0005975">
    <property type="term" value="P:carbohydrate metabolic process"/>
    <property type="evidence" value="ECO:0007669"/>
    <property type="project" value="InterPro"/>
</dbReference>
<dbReference type="SUPFAM" id="SSF48208">
    <property type="entry name" value="Six-hairpin glycosidases"/>
    <property type="match status" value="1"/>
</dbReference>
<dbReference type="InterPro" id="IPR052043">
    <property type="entry name" value="PolySaccharide_Degr_Enz"/>
</dbReference>
<accession>A0A9D5M1X6</accession>
<dbReference type="RefSeq" id="WP_226393354.1">
    <property type="nucleotide sequence ID" value="NZ_JADCKB010000023.1"/>
</dbReference>
<proteinExistence type="predicted"/>
<dbReference type="Gene3D" id="1.50.10.10">
    <property type="match status" value="1"/>
</dbReference>
<dbReference type="InterPro" id="IPR010905">
    <property type="entry name" value="Glyco_hydro_88"/>
</dbReference>
<dbReference type="PANTHER" id="PTHR33886:SF8">
    <property type="entry name" value="UNSATURATED RHAMNOGALACTURONAN HYDROLASE (EUROFUNG)"/>
    <property type="match status" value="1"/>
</dbReference>
<evidence type="ECO:0000313" key="2">
    <source>
        <dbReference type="EMBL" id="MBE5040800.1"/>
    </source>
</evidence>
<gene>
    <name evidence="2" type="ORF">INF28_10050</name>
</gene>
<evidence type="ECO:0000313" key="3">
    <source>
        <dbReference type="Proteomes" id="UP000806542"/>
    </source>
</evidence>
<comment type="caution">
    <text evidence="2">The sequence shown here is derived from an EMBL/GenBank/DDBJ whole genome shotgun (WGS) entry which is preliminary data.</text>
</comment>
<organism evidence="2 3">
    <name type="scientific">Ructibacterium gallinarum</name>
    <dbReference type="NCBI Taxonomy" id="2779355"/>
    <lineage>
        <taxon>Bacteria</taxon>
        <taxon>Bacillati</taxon>
        <taxon>Bacillota</taxon>
        <taxon>Clostridia</taxon>
        <taxon>Eubacteriales</taxon>
        <taxon>Oscillospiraceae</taxon>
        <taxon>Ructibacterium</taxon>
    </lineage>
</organism>
<dbReference type="GO" id="GO:0016787">
    <property type="term" value="F:hydrolase activity"/>
    <property type="evidence" value="ECO:0007669"/>
    <property type="project" value="UniProtKB-KW"/>
</dbReference>
<dbReference type="AlphaFoldDB" id="A0A9D5M1X6"/>
<reference evidence="2" key="1">
    <citation type="submission" date="2020-10" db="EMBL/GenBank/DDBJ databases">
        <title>ChiBAC.</title>
        <authorList>
            <person name="Zenner C."/>
            <person name="Hitch T.C.A."/>
            <person name="Clavel T."/>
        </authorList>
    </citation>
    <scope>NUCLEOTIDE SEQUENCE</scope>
    <source>
        <strain evidence="2">DSM 107454</strain>
    </source>
</reference>
<sequence length="313" mass="36312">MNAIDYGKLACDTIMADFKPANLRPLRRFHYHQGVFLSGMEKIYLATGEEKYYNYIKEWADFCILPDGEVKFQNRTELDDWQASRLLFNLYKTTGKKQYKMVLDRAVQYITNWPVTEQGGFWHMYDKPHQMWLDGLYMAGSVLVPYAAAFGREDLFDLMHRQMTIMFQYLRDEKTGLLYHACDFSKNMDWSDPTTGRSSIFWGRAMGWVALEIVDMLDDIPAQYPKRQDFVDNLASLLKAICNYQDKNSGLWYQVVDRPGTLGNWTEASCSALFTYAIHKAVRLGYLEAEYAEVAKRGYQGLIVICTPKVGHT</sequence>
<dbReference type="Pfam" id="PF07470">
    <property type="entry name" value="Glyco_hydro_88"/>
    <property type="match status" value="1"/>
</dbReference>
<dbReference type="EMBL" id="JADCKB010000023">
    <property type="protein sequence ID" value="MBE5040800.1"/>
    <property type="molecule type" value="Genomic_DNA"/>
</dbReference>
<name>A0A9D5M1X6_9FIRM</name>